<name>A0ABV8JII9_9BACL</name>
<evidence type="ECO:0000259" key="4">
    <source>
        <dbReference type="Pfam" id="PF00557"/>
    </source>
</evidence>
<evidence type="ECO:0000259" key="5">
    <source>
        <dbReference type="Pfam" id="PF01321"/>
    </source>
</evidence>
<dbReference type="CDD" id="cd01092">
    <property type="entry name" value="APP-like"/>
    <property type="match status" value="1"/>
</dbReference>
<evidence type="ECO:0000313" key="6">
    <source>
        <dbReference type="EMBL" id="MFC4078200.1"/>
    </source>
</evidence>
<dbReference type="Gene3D" id="3.90.230.10">
    <property type="entry name" value="Creatinase/methionine aminopeptidase superfamily"/>
    <property type="match status" value="1"/>
</dbReference>
<comment type="similarity">
    <text evidence="2">Belongs to the peptidase M24B family.</text>
</comment>
<feature type="domain" description="Peptidase M24" evidence="4">
    <location>
        <begin position="150"/>
        <end position="351"/>
    </location>
</feature>
<dbReference type="PANTHER" id="PTHR46112">
    <property type="entry name" value="AMINOPEPTIDASE"/>
    <property type="match status" value="1"/>
</dbReference>
<dbReference type="InterPro" id="IPR001714">
    <property type="entry name" value="Pept_M24_MAP"/>
</dbReference>
<dbReference type="SUPFAM" id="SSF55920">
    <property type="entry name" value="Creatinase/aminopeptidase"/>
    <property type="match status" value="1"/>
</dbReference>
<keyword evidence="3" id="KW-0464">Manganese</keyword>
<dbReference type="Pfam" id="PF00557">
    <property type="entry name" value="Peptidase_M24"/>
    <property type="match status" value="1"/>
</dbReference>
<dbReference type="InterPro" id="IPR050659">
    <property type="entry name" value="Peptidase_M24B"/>
</dbReference>
<protein>
    <submittedName>
        <fullName evidence="6">M24 family metallopeptidase</fullName>
    </submittedName>
</protein>
<organism evidence="6 7">
    <name type="scientific">Salinithrix halophila</name>
    <dbReference type="NCBI Taxonomy" id="1485204"/>
    <lineage>
        <taxon>Bacteria</taxon>
        <taxon>Bacillati</taxon>
        <taxon>Bacillota</taxon>
        <taxon>Bacilli</taxon>
        <taxon>Bacillales</taxon>
        <taxon>Thermoactinomycetaceae</taxon>
        <taxon>Salinithrix</taxon>
    </lineage>
</organism>
<gene>
    <name evidence="6" type="ORF">ACFOUO_15480</name>
</gene>
<dbReference type="PANTHER" id="PTHR46112:SF10">
    <property type="entry name" value="DIPEPTIDASE YKVY-RELATED"/>
    <property type="match status" value="1"/>
</dbReference>
<evidence type="ECO:0000256" key="3">
    <source>
        <dbReference type="ARBA" id="ARBA00023211"/>
    </source>
</evidence>
<dbReference type="PRINTS" id="PR00599">
    <property type="entry name" value="MAPEPTIDASE"/>
</dbReference>
<dbReference type="RefSeq" id="WP_380706023.1">
    <property type="nucleotide sequence ID" value="NZ_JBHSAP010000018.1"/>
</dbReference>
<evidence type="ECO:0000256" key="1">
    <source>
        <dbReference type="ARBA" id="ARBA00001936"/>
    </source>
</evidence>
<dbReference type="InterPro" id="IPR000587">
    <property type="entry name" value="Creatinase_N"/>
</dbReference>
<accession>A0ABV8JII9</accession>
<comment type="caution">
    <text evidence="6">The sequence shown here is derived from an EMBL/GenBank/DDBJ whole genome shotgun (WGS) entry which is preliminary data.</text>
</comment>
<dbReference type="InterPro" id="IPR029149">
    <property type="entry name" value="Creatin/AminoP/Spt16_N"/>
</dbReference>
<dbReference type="Proteomes" id="UP001595843">
    <property type="component" value="Unassembled WGS sequence"/>
</dbReference>
<reference evidence="7" key="1">
    <citation type="journal article" date="2019" name="Int. J. Syst. Evol. Microbiol.">
        <title>The Global Catalogue of Microorganisms (GCM) 10K type strain sequencing project: providing services to taxonomists for standard genome sequencing and annotation.</title>
        <authorList>
            <consortium name="The Broad Institute Genomics Platform"/>
            <consortium name="The Broad Institute Genome Sequencing Center for Infectious Disease"/>
            <person name="Wu L."/>
            <person name="Ma J."/>
        </authorList>
    </citation>
    <scope>NUCLEOTIDE SEQUENCE [LARGE SCALE GENOMIC DNA]</scope>
    <source>
        <strain evidence="7">IBRC-M 10813</strain>
    </source>
</reference>
<dbReference type="InterPro" id="IPR036005">
    <property type="entry name" value="Creatinase/aminopeptidase-like"/>
</dbReference>
<comment type="cofactor">
    <cofactor evidence="1">
        <name>Mn(2+)</name>
        <dbReference type="ChEBI" id="CHEBI:29035"/>
    </cofactor>
</comment>
<dbReference type="EMBL" id="JBHSAP010000018">
    <property type="protein sequence ID" value="MFC4078200.1"/>
    <property type="molecule type" value="Genomic_DNA"/>
</dbReference>
<dbReference type="Gene3D" id="3.40.350.10">
    <property type="entry name" value="Creatinase/prolidase N-terminal domain"/>
    <property type="match status" value="1"/>
</dbReference>
<dbReference type="SUPFAM" id="SSF53092">
    <property type="entry name" value="Creatinase/prolidase N-terminal domain"/>
    <property type="match status" value="1"/>
</dbReference>
<evidence type="ECO:0000313" key="7">
    <source>
        <dbReference type="Proteomes" id="UP001595843"/>
    </source>
</evidence>
<sequence>MTLTYTRLTHVSDWLKEERMDGALITSPSQIFYLTSFHCEPYERLLGLFLFPGAEPFLICPALEEDRARQSGWDQEIIAYSDVENPWERIGKAIEARGDRQATRIAVEKESLSIARAEALTQLLPQAKFFSLEEPLHNFRAIKDEREIRKMEEAARLADLAVEIGLNSLTEGCIERETAALIDFEMKKRGAEGMAFNTTVLFGENTGFPHGTPGLRELAPGDLVLFDLGVIHEGYCSDITRTFAFRSVSEEQTRLYETVLKGQEAALSLSRPGTRIGDLDVAARQVITDEGYGDYFTHRVGHGLGIDPHEFPSIHGNNNQTLKEGMVFTIEPGAYIPDFGGVRIEDDVLITREGSRTLTRYPKELQVIR</sequence>
<dbReference type="InterPro" id="IPR000994">
    <property type="entry name" value="Pept_M24"/>
</dbReference>
<proteinExistence type="inferred from homology"/>
<evidence type="ECO:0000256" key="2">
    <source>
        <dbReference type="ARBA" id="ARBA00008766"/>
    </source>
</evidence>
<dbReference type="Pfam" id="PF01321">
    <property type="entry name" value="Creatinase_N"/>
    <property type="match status" value="1"/>
</dbReference>
<keyword evidence="7" id="KW-1185">Reference proteome</keyword>
<feature type="domain" description="Creatinase N-terminal" evidence="5">
    <location>
        <begin position="7"/>
        <end position="142"/>
    </location>
</feature>